<feature type="compositionally biased region" description="Basic and acidic residues" evidence="1">
    <location>
        <begin position="829"/>
        <end position="852"/>
    </location>
</feature>
<feature type="compositionally biased region" description="Low complexity" evidence="1">
    <location>
        <begin position="454"/>
        <end position="472"/>
    </location>
</feature>
<dbReference type="AlphaFoldDB" id="J3PF02"/>
<evidence type="ECO:0008006" key="5">
    <source>
        <dbReference type="Google" id="ProtNLM"/>
    </source>
</evidence>
<feature type="region of interest" description="Disordered" evidence="1">
    <location>
        <begin position="139"/>
        <end position="221"/>
    </location>
</feature>
<feature type="compositionally biased region" description="Low complexity" evidence="1">
    <location>
        <begin position="854"/>
        <end position="863"/>
    </location>
</feature>
<feature type="region of interest" description="Disordered" evidence="1">
    <location>
        <begin position="1"/>
        <end position="61"/>
    </location>
</feature>
<feature type="compositionally biased region" description="Basic and acidic residues" evidence="1">
    <location>
        <begin position="164"/>
        <end position="174"/>
    </location>
</feature>
<dbReference type="Pfam" id="PF07350">
    <property type="entry name" value="Gig2-like"/>
    <property type="match status" value="1"/>
</dbReference>
<dbReference type="InterPro" id="IPR027443">
    <property type="entry name" value="IPNS-like_sf"/>
</dbReference>
<dbReference type="HOGENOM" id="CLU_011148_3_2_1"/>
<reference evidence="3" key="5">
    <citation type="submission" date="2018-04" db="UniProtKB">
        <authorList>
            <consortium name="EnsemblFungi"/>
        </authorList>
    </citation>
    <scope>IDENTIFICATION</scope>
    <source>
        <strain evidence="3">R3-111a-1</strain>
    </source>
</reference>
<dbReference type="eggNOG" id="ENOG502QWFN">
    <property type="taxonomic scope" value="Eukaryota"/>
</dbReference>
<dbReference type="OrthoDB" id="8249012at2759"/>
<evidence type="ECO:0000313" key="2">
    <source>
        <dbReference type="EMBL" id="EJT71060.1"/>
    </source>
</evidence>
<sequence>MWPISARREGEGAAGDVKVSLPPQLDLRDRRFQLGSATGSSSLGAGPSATEAQAQVQAQAQAQVLAQAQAHLDSCQDANVPGAAAAVALAAALHAGATTTAEALALGSSAPLAHGAAASARHHQYNHPAASPASLLLKTARASTSAASSDAPPPSSRSSAKAGKQRETRPDEPQSPRGAAAAATAQSPSKRPRKTSSPRPSSPSREAKERRLAKLRRRAAKKAMEPPVLSFYGAKPVPLPSRFATVKRNLIDGHEDAVAASWGRLLDALGREMAAIRAKSSSLELMMGAIDFADIDQPARVAEFSALLKRFGVGVVRGVVPQSDTKRWVDETRRYLETKHDIKPPPPQDPTCFDFFWTPAQIRARAHPHVLRAMKFAMSLWDCESDDRMATRFPINYADRLRIHVNIHAATSSPSDPTPAAPMSLSSPAGPAAGTAKEPPSDREGSSAATPDPAATGKKSNGAGAGAGSSSSPVQPEAHVVEVAAAAAAASAAVAAAATASGTQPIIAQVDGGSLERWEPDGYGRSGTYDSIFRGDWESYDPWDPTGRISATSDLYNGAGACSIFRMFQGLVALTQVQPGMIRLLPSPKLVTAYFLLRPFFSPKTPPPPPGNQEGPEWDAFLAADNWVLDKEQSTIIHGAVPGHAQRVTELWHPHLDLKRTLVTPPNLQAGDYIIWHCETAYTITSSIDSRPSTPGGAGGEAADKAAASLAATAAAAAAAVAAAVDAPRHERFMVYAPACPLTQTNALYLARQRKAFQRGHPGPDFDTTGTGLGTEAPHIDRLGEKEIRDVGGVEALRAMGLAPWDSGTGSSRKRKATEPAPGDSMDVDSAKKAEDEPAVKMEVDEPAEEKPVSSSASSSSSAGTPLALSPAEAELVRLANIILFPDKYEFYMATRHSTPDGGRG</sequence>
<dbReference type="Proteomes" id="UP000006039">
    <property type="component" value="Unassembled WGS sequence"/>
</dbReference>
<dbReference type="Gene3D" id="2.60.120.330">
    <property type="entry name" value="B-lactam Antibiotic, Isopenicillin N Synthase, Chain"/>
    <property type="match status" value="1"/>
</dbReference>
<dbReference type="PANTHER" id="PTHR30613">
    <property type="entry name" value="UNCHARACTERIZED PROTEIN YBIU-RELATED"/>
    <property type="match status" value="1"/>
</dbReference>
<keyword evidence="4" id="KW-1185">Reference proteome</keyword>
<feature type="compositionally biased region" description="Low complexity" evidence="1">
    <location>
        <begin position="179"/>
        <end position="189"/>
    </location>
</feature>
<evidence type="ECO:0000313" key="3">
    <source>
        <dbReference type="EnsemblFungi" id="EJT71060"/>
    </source>
</evidence>
<evidence type="ECO:0000313" key="4">
    <source>
        <dbReference type="Proteomes" id="UP000006039"/>
    </source>
</evidence>
<organism evidence="2">
    <name type="scientific">Gaeumannomyces tritici (strain R3-111a-1)</name>
    <name type="common">Wheat and barley take-all root rot fungus</name>
    <name type="synonym">Gaeumannomyces graminis var. tritici</name>
    <dbReference type="NCBI Taxonomy" id="644352"/>
    <lineage>
        <taxon>Eukaryota</taxon>
        <taxon>Fungi</taxon>
        <taxon>Dikarya</taxon>
        <taxon>Ascomycota</taxon>
        <taxon>Pezizomycotina</taxon>
        <taxon>Sordariomycetes</taxon>
        <taxon>Sordariomycetidae</taxon>
        <taxon>Magnaporthales</taxon>
        <taxon>Magnaporthaceae</taxon>
        <taxon>Gaeumannomyces</taxon>
    </lineage>
</organism>
<reference evidence="2" key="2">
    <citation type="submission" date="2010-07" db="EMBL/GenBank/DDBJ databases">
        <authorList>
            <consortium name="The Broad Institute Genome Sequencing Platform"/>
            <consortium name="Broad Institute Genome Sequencing Center for Infectious Disease"/>
            <person name="Ma L.-J."/>
            <person name="Dead R."/>
            <person name="Young S."/>
            <person name="Zeng Q."/>
            <person name="Koehrsen M."/>
            <person name="Alvarado L."/>
            <person name="Berlin A."/>
            <person name="Chapman S.B."/>
            <person name="Chen Z."/>
            <person name="Freedman E."/>
            <person name="Gellesch M."/>
            <person name="Goldberg J."/>
            <person name="Griggs A."/>
            <person name="Gujja S."/>
            <person name="Heilman E.R."/>
            <person name="Heiman D."/>
            <person name="Hepburn T."/>
            <person name="Howarth C."/>
            <person name="Jen D."/>
            <person name="Larson L."/>
            <person name="Mehta T."/>
            <person name="Neiman D."/>
            <person name="Pearson M."/>
            <person name="Roberts A."/>
            <person name="Saif S."/>
            <person name="Shea T."/>
            <person name="Shenoy N."/>
            <person name="Sisk P."/>
            <person name="Stolte C."/>
            <person name="Sykes S."/>
            <person name="Walk T."/>
            <person name="White J."/>
            <person name="Yandava C."/>
            <person name="Haas B."/>
            <person name="Nusbaum C."/>
            <person name="Birren B."/>
        </authorList>
    </citation>
    <scope>NUCLEOTIDE SEQUENCE</scope>
    <source>
        <strain evidence="2">R3-111a-1</strain>
    </source>
</reference>
<feature type="compositionally biased region" description="Low complexity" evidence="1">
    <location>
        <begin position="34"/>
        <end position="61"/>
    </location>
</feature>
<reference evidence="2" key="3">
    <citation type="submission" date="2010-09" db="EMBL/GenBank/DDBJ databases">
        <title>Annotation of Gaeumannomyces graminis var. tritici R3-111a-1.</title>
        <authorList>
            <consortium name="The Broad Institute Genome Sequencing Platform"/>
            <person name="Ma L.-J."/>
            <person name="Dead R."/>
            <person name="Young S.K."/>
            <person name="Zeng Q."/>
            <person name="Gargeya S."/>
            <person name="Fitzgerald M."/>
            <person name="Haas B."/>
            <person name="Abouelleil A."/>
            <person name="Alvarado L."/>
            <person name="Arachchi H.M."/>
            <person name="Berlin A."/>
            <person name="Brown A."/>
            <person name="Chapman S.B."/>
            <person name="Chen Z."/>
            <person name="Dunbar C."/>
            <person name="Freedman E."/>
            <person name="Gearin G."/>
            <person name="Gellesch M."/>
            <person name="Goldberg J."/>
            <person name="Griggs A."/>
            <person name="Gujja S."/>
            <person name="Heiman D."/>
            <person name="Howarth C."/>
            <person name="Larson L."/>
            <person name="Lui A."/>
            <person name="MacDonald P.J.P."/>
            <person name="Mehta T."/>
            <person name="Montmayeur A."/>
            <person name="Murphy C."/>
            <person name="Neiman D."/>
            <person name="Pearson M."/>
            <person name="Priest M."/>
            <person name="Roberts A."/>
            <person name="Saif S."/>
            <person name="Shea T."/>
            <person name="Shenoy N."/>
            <person name="Sisk P."/>
            <person name="Stolte C."/>
            <person name="Sykes S."/>
            <person name="Yandava C."/>
            <person name="Wortman J."/>
            <person name="Nusbaum C."/>
            <person name="Birren B."/>
        </authorList>
    </citation>
    <scope>NUCLEOTIDE SEQUENCE</scope>
    <source>
        <strain evidence="2">R3-111a-1</strain>
    </source>
</reference>
<feature type="compositionally biased region" description="Low complexity" evidence="1">
    <location>
        <begin position="139"/>
        <end position="162"/>
    </location>
</feature>
<reference evidence="4" key="1">
    <citation type="submission" date="2010-07" db="EMBL/GenBank/DDBJ databases">
        <title>The genome sequence of Gaeumannomyces graminis var. tritici strain R3-111a-1.</title>
        <authorList>
            <consortium name="The Broad Institute Genome Sequencing Platform"/>
            <person name="Ma L.-J."/>
            <person name="Dead R."/>
            <person name="Young S."/>
            <person name="Zeng Q."/>
            <person name="Koehrsen M."/>
            <person name="Alvarado L."/>
            <person name="Berlin A."/>
            <person name="Chapman S.B."/>
            <person name="Chen Z."/>
            <person name="Freedman E."/>
            <person name="Gellesch M."/>
            <person name="Goldberg J."/>
            <person name="Griggs A."/>
            <person name="Gujja S."/>
            <person name="Heilman E.R."/>
            <person name="Heiman D."/>
            <person name="Hepburn T."/>
            <person name="Howarth C."/>
            <person name="Jen D."/>
            <person name="Larson L."/>
            <person name="Mehta T."/>
            <person name="Neiman D."/>
            <person name="Pearson M."/>
            <person name="Roberts A."/>
            <person name="Saif S."/>
            <person name="Shea T."/>
            <person name="Shenoy N."/>
            <person name="Sisk P."/>
            <person name="Stolte C."/>
            <person name="Sykes S."/>
            <person name="Walk T."/>
            <person name="White J."/>
            <person name="Yandava C."/>
            <person name="Haas B."/>
            <person name="Nusbaum C."/>
            <person name="Birren B."/>
        </authorList>
    </citation>
    <scope>NUCLEOTIDE SEQUENCE [LARGE SCALE GENOMIC DNA]</scope>
    <source>
        <strain evidence="4">R3-111a-1</strain>
    </source>
</reference>
<dbReference type="GeneID" id="20352539"/>
<feature type="compositionally biased region" description="Basic and acidic residues" evidence="1">
    <location>
        <begin position="1"/>
        <end position="11"/>
    </location>
</feature>
<evidence type="ECO:0000256" key="1">
    <source>
        <dbReference type="SAM" id="MobiDB-lite"/>
    </source>
</evidence>
<dbReference type="EMBL" id="GL385401">
    <property type="protein sequence ID" value="EJT71060.1"/>
    <property type="molecule type" value="Genomic_DNA"/>
</dbReference>
<accession>J3PF02</accession>
<dbReference type="InterPro" id="IPR010856">
    <property type="entry name" value="Gig2-like"/>
</dbReference>
<dbReference type="STRING" id="644352.J3PF02"/>
<feature type="region of interest" description="Disordered" evidence="1">
    <location>
        <begin position="758"/>
        <end position="777"/>
    </location>
</feature>
<feature type="region of interest" description="Disordered" evidence="1">
    <location>
        <begin position="802"/>
        <end position="868"/>
    </location>
</feature>
<dbReference type="EnsemblFungi" id="EJT71060">
    <property type="protein sequence ID" value="EJT71060"/>
    <property type="gene ID" value="GGTG_12081"/>
</dbReference>
<dbReference type="RefSeq" id="XP_009228238.1">
    <property type="nucleotide sequence ID" value="XM_009229974.1"/>
</dbReference>
<dbReference type="SUPFAM" id="SSF51197">
    <property type="entry name" value="Clavaminate synthase-like"/>
    <property type="match status" value="1"/>
</dbReference>
<dbReference type="PANTHER" id="PTHR30613:SF1">
    <property type="entry name" value="DUF1479 DOMAIN PROTEIN (AFU_ORTHOLOGUE AFUA_5G09280)"/>
    <property type="match status" value="1"/>
</dbReference>
<reference evidence="3" key="4">
    <citation type="journal article" date="2015" name="G3 (Bethesda)">
        <title>Genome sequences of three phytopathogenic species of the Magnaporthaceae family of fungi.</title>
        <authorList>
            <person name="Okagaki L.H."/>
            <person name="Nunes C.C."/>
            <person name="Sailsbery J."/>
            <person name="Clay B."/>
            <person name="Brown D."/>
            <person name="John T."/>
            <person name="Oh Y."/>
            <person name="Young N."/>
            <person name="Fitzgerald M."/>
            <person name="Haas B.J."/>
            <person name="Zeng Q."/>
            <person name="Young S."/>
            <person name="Adiconis X."/>
            <person name="Fan L."/>
            <person name="Levin J.Z."/>
            <person name="Mitchell T.K."/>
            <person name="Okubara P.A."/>
            <person name="Farman M.L."/>
            <person name="Kohn L.M."/>
            <person name="Birren B."/>
            <person name="Ma L.-J."/>
            <person name="Dean R.A."/>
        </authorList>
    </citation>
    <scope>NUCLEOTIDE SEQUENCE</scope>
    <source>
        <strain evidence="3">R3-111a-1</strain>
    </source>
</reference>
<proteinExistence type="predicted"/>
<protein>
    <recommendedName>
        <fullName evidence="5">DUF1479 domain-containing protein</fullName>
    </recommendedName>
</protein>
<dbReference type="VEuPathDB" id="FungiDB:GGTG_12081"/>
<feature type="region of interest" description="Disordered" evidence="1">
    <location>
        <begin position="410"/>
        <end position="474"/>
    </location>
</feature>
<name>J3PF02_GAET3</name>
<gene>
    <name evidence="3" type="primary">20352539</name>
    <name evidence="2" type="ORF">GGTG_12081</name>
</gene>